<dbReference type="EMBL" id="JAHRIQ010085640">
    <property type="protein sequence ID" value="MEQ2249546.1"/>
    <property type="molecule type" value="Genomic_DNA"/>
</dbReference>
<keyword evidence="2" id="KW-1185">Reference proteome</keyword>
<gene>
    <name evidence="1" type="ORF">ILYODFUR_030504</name>
</gene>
<dbReference type="Proteomes" id="UP001482620">
    <property type="component" value="Unassembled WGS sequence"/>
</dbReference>
<sequence>MCIYGSHMFRTLAKKWVLKVTVHGKHNITVDCLFRVQSRTGLDKVWTHMAPRCGAQCKLIMLIFISDPARIHIMSRSGFANLDFIWSTQLSSILEACIEDLLPIKPD</sequence>
<organism evidence="1 2">
    <name type="scientific">Ilyodon furcidens</name>
    <name type="common">goldbreast splitfin</name>
    <dbReference type="NCBI Taxonomy" id="33524"/>
    <lineage>
        <taxon>Eukaryota</taxon>
        <taxon>Metazoa</taxon>
        <taxon>Chordata</taxon>
        <taxon>Craniata</taxon>
        <taxon>Vertebrata</taxon>
        <taxon>Euteleostomi</taxon>
        <taxon>Actinopterygii</taxon>
        <taxon>Neopterygii</taxon>
        <taxon>Teleostei</taxon>
        <taxon>Neoteleostei</taxon>
        <taxon>Acanthomorphata</taxon>
        <taxon>Ovalentaria</taxon>
        <taxon>Atherinomorphae</taxon>
        <taxon>Cyprinodontiformes</taxon>
        <taxon>Goodeidae</taxon>
        <taxon>Ilyodon</taxon>
    </lineage>
</organism>
<evidence type="ECO:0000313" key="1">
    <source>
        <dbReference type="EMBL" id="MEQ2249546.1"/>
    </source>
</evidence>
<proteinExistence type="predicted"/>
<name>A0ABV0UZA1_9TELE</name>
<protein>
    <submittedName>
        <fullName evidence="1">Uncharacterized protein</fullName>
    </submittedName>
</protein>
<reference evidence="1 2" key="1">
    <citation type="submission" date="2021-06" db="EMBL/GenBank/DDBJ databases">
        <authorList>
            <person name="Palmer J.M."/>
        </authorList>
    </citation>
    <scope>NUCLEOTIDE SEQUENCE [LARGE SCALE GENOMIC DNA]</scope>
    <source>
        <strain evidence="2">if_2019</strain>
        <tissue evidence="1">Muscle</tissue>
    </source>
</reference>
<accession>A0ABV0UZA1</accession>
<comment type="caution">
    <text evidence="1">The sequence shown here is derived from an EMBL/GenBank/DDBJ whole genome shotgun (WGS) entry which is preliminary data.</text>
</comment>
<evidence type="ECO:0000313" key="2">
    <source>
        <dbReference type="Proteomes" id="UP001482620"/>
    </source>
</evidence>